<name>A0A4C1U766_EUMVA</name>
<reference evidence="2 3" key="1">
    <citation type="journal article" date="2019" name="Commun. Biol.">
        <title>The bagworm genome reveals a unique fibroin gene that provides high tensile strength.</title>
        <authorList>
            <person name="Kono N."/>
            <person name="Nakamura H."/>
            <person name="Ohtoshi R."/>
            <person name="Tomita M."/>
            <person name="Numata K."/>
            <person name="Arakawa K."/>
        </authorList>
    </citation>
    <scope>NUCLEOTIDE SEQUENCE [LARGE SCALE GENOMIC DNA]</scope>
</reference>
<dbReference type="EMBL" id="BGZK01000136">
    <property type="protein sequence ID" value="GBP22118.1"/>
    <property type="molecule type" value="Genomic_DNA"/>
</dbReference>
<dbReference type="AlphaFoldDB" id="A0A4C1U766"/>
<dbReference type="Proteomes" id="UP000299102">
    <property type="component" value="Unassembled WGS sequence"/>
</dbReference>
<sequence length="109" mass="12189">MGAMVRVRGSGPPKLTHRTKRNNGSYTSHQYAGACAIRQVELNHFNVAAKLVTIIIERFLSAVPRTVPSEESKQQKGQHKSPLMRWRDLEIKPPVLAQCRFGAANGRCH</sequence>
<evidence type="ECO:0000256" key="1">
    <source>
        <dbReference type="SAM" id="MobiDB-lite"/>
    </source>
</evidence>
<proteinExistence type="predicted"/>
<evidence type="ECO:0000313" key="2">
    <source>
        <dbReference type="EMBL" id="GBP22118.1"/>
    </source>
</evidence>
<gene>
    <name evidence="2" type="ORF">EVAR_94158_1</name>
</gene>
<organism evidence="2 3">
    <name type="scientific">Eumeta variegata</name>
    <name type="common">Bagworm moth</name>
    <name type="synonym">Eumeta japonica</name>
    <dbReference type="NCBI Taxonomy" id="151549"/>
    <lineage>
        <taxon>Eukaryota</taxon>
        <taxon>Metazoa</taxon>
        <taxon>Ecdysozoa</taxon>
        <taxon>Arthropoda</taxon>
        <taxon>Hexapoda</taxon>
        <taxon>Insecta</taxon>
        <taxon>Pterygota</taxon>
        <taxon>Neoptera</taxon>
        <taxon>Endopterygota</taxon>
        <taxon>Lepidoptera</taxon>
        <taxon>Glossata</taxon>
        <taxon>Ditrysia</taxon>
        <taxon>Tineoidea</taxon>
        <taxon>Psychidae</taxon>
        <taxon>Oiketicinae</taxon>
        <taxon>Eumeta</taxon>
    </lineage>
</organism>
<accession>A0A4C1U766</accession>
<feature type="region of interest" description="Disordered" evidence="1">
    <location>
        <begin position="1"/>
        <end position="25"/>
    </location>
</feature>
<keyword evidence="3" id="KW-1185">Reference proteome</keyword>
<evidence type="ECO:0000313" key="3">
    <source>
        <dbReference type="Proteomes" id="UP000299102"/>
    </source>
</evidence>
<comment type="caution">
    <text evidence="2">The sequence shown here is derived from an EMBL/GenBank/DDBJ whole genome shotgun (WGS) entry which is preliminary data.</text>
</comment>
<protein>
    <submittedName>
        <fullName evidence="2">Uncharacterized protein</fullName>
    </submittedName>
</protein>